<protein>
    <submittedName>
        <fullName evidence="1">Uncharacterized protein</fullName>
    </submittedName>
</protein>
<accession>A0A3M7PF81</accession>
<proteinExistence type="predicted"/>
<keyword evidence="2" id="KW-1185">Reference proteome</keyword>
<evidence type="ECO:0000313" key="2">
    <source>
        <dbReference type="Proteomes" id="UP000276133"/>
    </source>
</evidence>
<organism evidence="1 2">
    <name type="scientific">Brachionus plicatilis</name>
    <name type="common">Marine rotifer</name>
    <name type="synonym">Brachionus muelleri</name>
    <dbReference type="NCBI Taxonomy" id="10195"/>
    <lineage>
        <taxon>Eukaryota</taxon>
        <taxon>Metazoa</taxon>
        <taxon>Spiralia</taxon>
        <taxon>Gnathifera</taxon>
        <taxon>Rotifera</taxon>
        <taxon>Eurotatoria</taxon>
        <taxon>Monogononta</taxon>
        <taxon>Pseudotrocha</taxon>
        <taxon>Ploima</taxon>
        <taxon>Brachionidae</taxon>
        <taxon>Brachionus</taxon>
    </lineage>
</organism>
<dbReference type="Proteomes" id="UP000276133">
    <property type="component" value="Unassembled WGS sequence"/>
</dbReference>
<name>A0A3M7PF81_BRAPC</name>
<comment type="caution">
    <text evidence="1">The sequence shown here is derived from an EMBL/GenBank/DDBJ whole genome shotgun (WGS) entry which is preliminary data.</text>
</comment>
<gene>
    <name evidence="1" type="ORF">BpHYR1_018005</name>
</gene>
<reference evidence="1 2" key="1">
    <citation type="journal article" date="2018" name="Sci. Rep.">
        <title>Genomic signatures of local adaptation to the degree of environmental predictability in rotifers.</title>
        <authorList>
            <person name="Franch-Gras L."/>
            <person name="Hahn C."/>
            <person name="Garcia-Roger E.M."/>
            <person name="Carmona M.J."/>
            <person name="Serra M."/>
            <person name="Gomez A."/>
        </authorList>
    </citation>
    <scope>NUCLEOTIDE SEQUENCE [LARGE SCALE GENOMIC DNA]</scope>
    <source>
        <strain evidence="1">HYR1</strain>
    </source>
</reference>
<dbReference type="AlphaFoldDB" id="A0A3M7PF81"/>
<evidence type="ECO:0000313" key="1">
    <source>
        <dbReference type="EMBL" id="RMZ97771.1"/>
    </source>
</evidence>
<sequence length="94" mass="11230">MILSNIKTKQNNFYKKQNIQAIKREIETFYVHLFIKKNLFNKKSFKLVDLNYFLKHEISTTANSSRSLMMERNIESIEYNYTLKSIDIMDAIGK</sequence>
<dbReference type="EMBL" id="REGN01011192">
    <property type="protein sequence ID" value="RMZ97771.1"/>
    <property type="molecule type" value="Genomic_DNA"/>
</dbReference>